<organism evidence="2 3">
    <name type="scientific">Coprinellus micaceus</name>
    <name type="common">Glistening ink-cap mushroom</name>
    <name type="synonym">Coprinus micaceus</name>
    <dbReference type="NCBI Taxonomy" id="71717"/>
    <lineage>
        <taxon>Eukaryota</taxon>
        <taxon>Fungi</taxon>
        <taxon>Dikarya</taxon>
        <taxon>Basidiomycota</taxon>
        <taxon>Agaricomycotina</taxon>
        <taxon>Agaricomycetes</taxon>
        <taxon>Agaricomycetidae</taxon>
        <taxon>Agaricales</taxon>
        <taxon>Agaricineae</taxon>
        <taxon>Psathyrellaceae</taxon>
        <taxon>Coprinellus</taxon>
    </lineage>
</organism>
<feature type="domain" description="G" evidence="1">
    <location>
        <begin position="21"/>
        <end position="90"/>
    </location>
</feature>
<dbReference type="PROSITE" id="PS00675">
    <property type="entry name" value="SIGMA54_INTERACT_1"/>
    <property type="match status" value="1"/>
</dbReference>
<dbReference type="Pfam" id="PF01926">
    <property type="entry name" value="MMR_HSR1"/>
    <property type="match status" value="1"/>
</dbReference>
<dbReference type="OrthoDB" id="8954335at2759"/>
<proteinExistence type="predicted"/>
<evidence type="ECO:0000259" key="1">
    <source>
        <dbReference type="Pfam" id="PF01926"/>
    </source>
</evidence>
<dbReference type="CDD" id="cd00882">
    <property type="entry name" value="Ras_like_GTPase"/>
    <property type="match status" value="1"/>
</dbReference>
<keyword evidence="3" id="KW-1185">Reference proteome</keyword>
<dbReference type="Proteomes" id="UP000298030">
    <property type="component" value="Unassembled WGS sequence"/>
</dbReference>
<gene>
    <name evidence="2" type="ORF">FA13DRAFT_1730037</name>
</gene>
<dbReference type="SUPFAM" id="SSF52540">
    <property type="entry name" value="P-loop containing nucleoside triphosphate hydrolases"/>
    <property type="match status" value="1"/>
</dbReference>
<name>A0A4Y7TIK2_COPMI</name>
<protein>
    <recommendedName>
        <fullName evidence="1">G domain-containing protein</fullName>
    </recommendedName>
</protein>
<sequence>MQLADSGQTIPDMPPSTRHNVIIFGETGAGKSSVINMLQLSGSNKATVSSSASGCTLSSTAYEGTIGDQPFTFWDTAGLNEGDLGKVPDMKAVVSLYHLLHKLKGGVSLLVFCMKAPRVTEAGRKNWDLFINLLCHRRVPVVLAITYLDQEDMDSWWSDNEAHFLKNGITPSKIVYRQYQVTREDSEQVATKADIGVACITATKGKARKNGGYALEEEYEESCWKIRKLVFESHLPEPWKAEPVKWFQEVVREVRSGHWLCPDVRHVTDYLPGQGVYKLMERWGMKSEEEAMNIAKAIEKGVE</sequence>
<dbReference type="InterPro" id="IPR006073">
    <property type="entry name" value="GTP-bd"/>
</dbReference>
<accession>A0A4Y7TIK2</accession>
<dbReference type="AlphaFoldDB" id="A0A4Y7TIK2"/>
<comment type="caution">
    <text evidence="2">The sequence shown here is derived from an EMBL/GenBank/DDBJ whole genome shotgun (WGS) entry which is preliminary data.</text>
</comment>
<evidence type="ECO:0000313" key="3">
    <source>
        <dbReference type="Proteomes" id="UP000298030"/>
    </source>
</evidence>
<dbReference type="GO" id="GO:0005525">
    <property type="term" value="F:GTP binding"/>
    <property type="evidence" value="ECO:0007669"/>
    <property type="project" value="InterPro"/>
</dbReference>
<dbReference type="InterPro" id="IPR027417">
    <property type="entry name" value="P-loop_NTPase"/>
</dbReference>
<dbReference type="STRING" id="71717.A0A4Y7TIK2"/>
<dbReference type="EMBL" id="QPFP01000011">
    <property type="protein sequence ID" value="TEB33758.1"/>
    <property type="molecule type" value="Genomic_DNA"/>
</dbReference>
<reference evidence="2 3" key="1">
    <citation type="journal article" date="2019" name="Nat. Ecol. Evol.">
        <title>Megaphylogeny resolves global patterns of mushroom evolution.</title>
        <authorList>
            <person name="Varga T."/>
            <person name="Krizsan K."/>
            <person name="Foldi C."/>
            <person name="Dima B."/>
            <person name="Sanchez-Garcia M."/>
            <person name="Sanchez-Ramirez S."/>
            <person name="Szollosi G.J."/>
            <person name="Szarkandi J.G."/>
            <person name="Papp V."/>
            <person name="Albert L."/>
            <person name="Andreopoulos W."/>
            <person name="Angelini C."/>
            <person name="Antonin V."/>
            <person name="Barry K.W."/>
            <person name="Bougher N.L."/>
            <person name="Buchanan P."/>
            <person name="Buyck B."/>
            <person name="Bense V."/>
            <person name="Catcheside P."/>
            <person name="Chovatia M."/>
            <person name="Cooper J."/>
            <person name="Damon W."/>
            <person name="Desjardin D."/>
            <person name="Finy P."/>
            <person name="Geml J."/>
            <person name="Haridas S."/>
            <person name="Hughes K."/>
            <person name="Justo A."/>
            <person name="Karasinski D."/>
            <person name="Kautmanova I."/>
            <person name="Kiss B."/>
            <person name="Kocsube S."/>
            <person name="Kotiranta H."/>
            <person name="LaButti K.M."/>
            <person name="Lechner B.E."/>
            <person name="Liimatainen K."/>
            <person name="Lipzen A."/>
            <person name="Lukacs Z."/>
            <person name="Mihaltcheva S."/>
            <person name="Morgado L.N."/>
            <person name="Niskanen T."/>
            <person name="Noordeloos M.E."/>
            <person name="Ohm R.A."/>
            <person name="Ortiz-Santana B."/>
            <person name="Ovrebo C."/>
            <person name="Racz N."/>
            <person name="Riley R."/>
            <person name="Savchenko A."/>
            <person name="Shiryaev A."/>
            <person name="Soop K."/>
            <person name="Spirin V."/>
            <person name="Szebenyi C."/>
            <person name="Tomsovsky M."/>
            <person name="Tulloss R.E."/>
            <person name="Uehling J."/>
            <person name="Grigoriev I.V."/>
            <person name="Vagvolgyi C."/>
            <person name="Papp T."/>
            <person name="Martin F.M."/>
            <person name="Miettinen O."/>
            <person name="Hibbett D.S."/>
            <person name="Nagy L.G."/>
        </authorList>
    </citation>
    <scope>NUCLEOTIDE SEQUENCE [LARGE SCALE GENOMIC DNA]</scope>
    <source>
        <strain evidence="2 3">FP101781</strain>
    </source>
</reference>
<dbReference type="InterPro" id="IPR025662">
    <property type="entry name" value="Sigma_54_int_dom_ATP-bd_1"/>
</dbReference>
<dbReference type="Gene3D" id="3.40.50.300">
    <property type="entry name" value="P-loop containing nucleotide triphosphate hydrolases"/>
    <property type="match status" value="1"/>
</dbReference>
<evidence type="ECO:0000313" key="2">
    <source>
        <dbReference type="EMBL" id="TEB33758.1"/>
    </source>
</evidence>